<dbReference type="Proteomes" id="UP001304300">
    <property type="component" value="Chromosome"/>
</dbReference>
<evidence type="ECO:0000256" key="1">
    <source>
        <dbReference type="SAM" id="Phobius"/>
    </source>
</evidence>
<keyword evidence="1" id="KW-0472">Membrane</keyword>
<dbReference type="AlphaFoldDB" id="A0AAQ3LCR3"/>
<protein>
    <submittedName>
        <fullName evidence="2">Septum formation initiator family protein</fullName>
    </submittedName>
</protein>
<dbReference type="EMBL" id="CP136920">
    <property type="protein sequence ID" value="WOO42054.1"/>
    <property type="molecule type" value="Genomic_DNA"/>
</dbReference>
<feature type="transmembrane region" description="Helical" evidence="1">
    <location>
        <begin position="14"/>
        <end position="37"/>
    </location>
</feature>
<proteinExistence type="predicted"/>
<evidence type="ECO:0000313" key="3">
    <source>
        <dbReference type="Proteomes" id="UP001304300"/>
    </source>
</evidence>
<evidence type="ECO:0000313" key="2">
    <source>
        <dbReference type="EMBL" id="WOO42054.1"/>
    </source>
</evidence>
<sequence length="105" mass="12497">MDIPETSRINQRTIYRAVLGVLAFIFIGVCILFAIALSNTWREYQAFEDREATYRQKLADLRAEKAQREAYLRKLLDDPEFLDRVVRERLGYSREDEIIFKFESD</sequence>
<keyword evidence="1" id="KW-1133">Transmembrane helix</keyword>
<keyword evidence="1" id="KW-0812">Transmembrane</keyword>
<keyword evidence="3" id="KW-1185">Reference proteome</keyword>
<gene>
    <name evidence="2" type="ORF">RZN69_03070</name>
</gene>
<dbReference type="InterPro" id="IPR007060">
    <property type="entry name" value="FtsL/DivIC"/>
</dbReference>
<dbReference type="RefSeq" id="WP_317834538.1">
    <property type="nucleotide sequence ID" value="NZ_CP136920.1"/>
</dbReference>
<dbReference type="Pfam" id="PF04977">
    <property type="entry name" value="DivIC"/>
    <property type="match status" value="1"/>
</dbReference>
<reference evidence="2 3" key="1">
    <citation type="submission" date="2023-10" db="EMBL/GenBank/DDBJ databases">
        <title>Rubellicoccus peritrichatus gen. nov., sp. nov., isolated from an algae of coral reef tank.</title>
        <authorList>
            <person name="Luo J."/>
        </authorList>
    </citation>
    <scope>NUCLEOTIDE SEQUENCE [LARGE SCALE GENOMIC DNA]</scope>
    <source>
        <strain evidence="2 3">CR14</strain>
    </source>
</reference>
<dbReference type="KEGG" id="puo:RZN69_03070"/>
<name>A0AAQ3LCR3_9BACT</name>
<organism evidence="2 3">
    <name type="scientific">Rubellicoccus peritrichatus</name>
    <dbReference type="NCBI Taxonomy" id="3080537"/>
    <lineage>
        <taxon>Bacteria</taxon>
        <taxon>Pseudomonadati</taxon>
        <taxon>Verrucomicrobiota</taxon>
        <taxon>Opitutia</taxon>
        <taxon>Puniceicoccales</taxon>
        <taxon>Cerasicoccaceae</taxon>
        <taxon>Rubellicoccus</taxon>
    </lineage>
</organism>
<accession>A0AAQ3LCR3</accession>